<dbReference type="GO" id="GO:0010181">
    <property type="term" value="F:FMN binding"/>
    <property type="evidence" value="ECO:0007669"/>
    <property type="project" value="InterPro"/>
</dbReference>
<evidence type="ECO:0000259" key="1">
    <source>
        <dbReference type="PROSITE" id="PS50902"/>
    </source>
</evidence>
<gene>
    <name evidence="2" type="ORF">Z955_08575</name>
</gene>
<dbReference type="Proteomes" id="UP000030014">
    <property type="component" value="Unassembled WGS sequence"/>
</dbReference>
<dbReference type="Gene3D" id="3.40.50.360">
    <property type="match status" value="1"/>
</dbReference>
<sequence length="161" mass="18323">MKSLIVYYSLEGNSKFIAESINEGLKGDILRIKPIKDVAQKGFFKKYLLGGTQAMLKNKPQLEPISVDFSNYDFIVFGTPVWAGTYAPVFNTFFEKYTIKNKRIALFCCHGGGGSAKTFKVFKEKLYGNNILGEIEFKDPLKHETEKMGNEAKVWIKEFIK</sequence>
<dbReference type="Pfam" id="PF12682">
    <property type="entry name" value="Flavodoxin_4"/>
    <property type="match status" value="1"/>
</dbReference>
<name>A0A0A0IF62_CLOBO</name>
<dbReference type="SUPFAM" id="SSF52218">
    <property type="entry name" value="Flavoproteins"/>
    <property type="match status" value="1"/>
</dbReference>
<dbReference type="PROSITE" id="PS50902">
    <property type="entry name" value="FLAVODOXIN_LIKE"/>
    <property type="match status" value="1"/>
</dbReference>
<accession>A0A0A0IF62</accession>
<dbReference type="PANTHER" id="PTHR39201">
    <property type="entry name" value="EXPORTED PROTEIN-RELATED"/>
    <property type="match status" value="1"/>
</dbReference>
<dbReference type="InterPro" id="IPR029039">
    <property type="entry name" value="Flavoprotein-like_sf"/>
</dbReference>
<dbReference type="PANTHER" id="PTHR39201:SF1">
    <property type="entry name" value="FLAVODOXIN-LIKE DOMAIN-CONTAINING PROTEIN"/>
    <property type="match status" value="1"/>
</dbReference>
<reference evidence="2 3" key="1">
    <citation type="submission" date="2014-01" db="EMBL/GenBank/DDBJ databases">
        <title>Plasmidome dynamics in the species complex Clostridium novyi sensu lato converts strains of independent lineages into distinctly different pathogens.</title>
        <authorList>
            <person name="Skarin H."/>
            <person name="Segerman B."/>
        </authorList>
    </citation>
    <scope>NUCLEOTIDE SEQUENCE [LARGE SCALE GENOMIC DNA]</scope>
    <source>
        <strain evidence="2 3">DC5</strain>
    </source>
</reference>
<evidence type="ECO:0000313" key="2">
    <source>
        <dbReference type="EMBL" id="KGM99163.1"/>
    </source>
</evidence>
<feature type="domain" description="Flavodoxin-like" evidence="1">
    <location>
        <begin position="3"/>
        <end position="160"/>
    </location>
</feature>
<dbReference type="RefSeq" id="WP_039257333.1">
    <property type="nucleotide sequence ID" value="NZ_JDRY01000038.1"/>
</dbReference>
<dbReference type="InterPro" id="IPR008254">
    <property type="entry name" value="Flavodoxin/NO_synth"/>
</dbReference>
<proteinExistence type="predicted"/>
<dbReference type="EMBL" id="JDRY01000038">
    <property type="protein sequence ID" value="KGM99163.1"/>
    <property type="molecule type" value="Genomic_DNA"/>
</dbReference>
<dbReference type="AlphaFoldDB" id="A0A0A0IF62"/>
<protein>
    <submittedName>
        <fullName evidence="2">Flavodoxin</fullName>
    </submittedName>
</protein>
<comment type="caution">
    <text evidence="2">The sequence shown here is derived from an EMBL/GenBank/DDBJ whole genome shotgun (WGS) entry which is preliminary data.</text>
</comment>
<evidence type="ECO:0000313" key="3">
    <source>
        <dbReference type="Proteomes" id="UP000030014"/>
    </source>
</evidence>
<organism evidence="2 3">
    <name type="scientific">Clostridium botulinum C/D str. DC5</name>
    <dbReference type="NCBI Taxonomy" id="1443128"/>
    <lineage>
        <taxon>Bacteria</taxon>
        <taxon>Bacillati</taxon>
        <taxon>Bacillota</taxon>
        <taxon>Clostridia</taxon>
        <taxon>Eubacteriales</taxon>
        <taxon>Clostridiaceae</taxon>
        <taxon>Clostridium</taxon>
    </lineage>
</organism>
<dbReference type="GO" id="GO:0016651">
    <property type="term" value="F:oxidoreductase activity, acting on NAD(P)H"/>
    <property type="evidence" value="ECO:0007669"/>
    <property type="project" value="UniProtKB-ARBA"/>
</dbReference>